<sequence length="1312" mass="146890">MNQELIERKLWYETDRRITLTEGELRRRAEPLVILGEAGMGKSSLLQWLANSDEFALCTARQLINRRNPATLLGTARVLVIDALDEVSAQKDGEAVDLVLQRLGELDYPQFVLSCRVADWRSATGLEAIREQYDQQPLELHLLPFTDEDAIAFLGGRFGIEMARDVVAHFNGRGLQGLLGNPQTLELVARVAGKGDLPETRGDLFHSAIEVLRLEHRDAKICNQPAREAGLDAAGAAFAALIVTGSETIVRTAAINGTTAELQLAEIEQLPGGANVRSMLDTRLFKADRADRFTYWHRSIGEFLGAYWLSKLANTRKKRARLLSLFHSQRLVPASLRGIHAWLALDPALAPAVIAADPMGVIEYGDADSLGIQNARLLLNALKDLATSNPRFRDWRPYSVKSLVQPGLIDDLRELILSRDAPFGLRLLVIESAKGSTVALSLANELRTLALDPDMEFAIRSASGEALVEVDGSSNWQATMRSLCSLNDKLSVRLAIELIDEIGYAPFDDSLIVSLVVAYALQNSRTVGALYRLKVSLPIARLDSLLDCYTNALKKVGDLHDHHADAELLDFAYHLICRRVADGDVNVFEVWKWLESFEGFAGYDLGARAQLTTHIQHDSAVRLALQRYVLLESSAQQSVHLQLHRLSRTLTSFTPSPEDVVELFKALDPGDHSDERWREVVQLVRHDGDIGAEVREAARPFARHRPDLLRWLDRLGTPRPPRWQIKHDRRQEKRRRREVWHRAQSQRDFMGKIEKIRSGDFASIVNLALAYLDYFRDIGSEDVPAHARIETWVGPEVNEAARIGFESFLLHEPAISLAADIVEGLMEGNQHNAAYIVVVALAERRRLGLEVDDVTDERLLACLFELRRSKIDNHAGIDGLEEWVEERVRARGLWTQAMRRYHEPQLRAGRTPVDGLYALMRDPSVAQISADLAADWLMGFDNLPVEPETELVDRLLRSGRYDVLRSVACAKERFVSDTQRHNWDAVGLITDFDATAARLDGQEIEPDLLWHMRDRASGGHRDHGPALTTAQLEWLISTFRGRWPFVGRQSGVTTGDTNSWDATEYITSLISRLGNNPSAESSAALTRLASASIDGYTETIKAVAAEQERIRVESAYVAPTLAALNAFARDAQPASASDLQAYMINELEVVQAKIRSDDAESWRGFFDDKGVPYDEERCRDHLLGLLRQGSDEVTLEPETHVASDKEVDITCSAGTLRMPIEIKGQWHKDLWRAADKQLTALYTRDWRAEDRGTYLVLWFGPNVPSNKELYRSPQGVAKPQTPEQLRDLLIAGSNAARDGLVKCPVPFDHKRV</sequence>
<name>A0ABX0PK65_9BURK</name>
<dbReference type="EMBL" id="JAAQOM010000023">
    <property type="protein sequence ID" value="NIA57465.1"/>
    <property type="molecule type" value="Genomic_DNA"/>
</dbReference>
<dbReference type="RefSeq" id="WP_166864142.1">
    <property type="nucleotide sequence ID" value="NZ_JAAQOM010000023.1"/>
</dbReference>
<accession>A0ABX0PK65</accession>
<evidence type="ECO:0000313" key="2">
    <source>
        <dbReference type="Proteomes" id="UP000716322"/>
    </source>
</evidence>
<organism evidence="1 2">
    <name type="scientific">Telluria antibiotica</name>
    <dbReference type="NCBI Taxonomy" id="2717319"/>
    <lineage>
        <taxon>Bacteria</taxon>
        <taxon>Pseudomonadati</taxon>
        <taxon>Pseudomonadota</taxon>
        <taxon>Betaproteobacteria</taxon>
        <taxon>Burkholderiales</taxon>
        <taxon>Oxalobacteraceae</taxon>
        <taxon>Telluria group</taxon>
        <taxon>Telluria</taxon>
    </lineage>
</organism>
<evidence type="ECO:0008006" key="3">
    <source>
        <dbReference type="Google" id="ProtNLM"/>
    </source>
</evidence>
<evidence type="ECO:0000313" key="1">
    <source>
        <dbReference type="EMBL" id="NIA57465.1"/>
    </source>
</evidence>
<dbReference type="Proteomes" id="UP000716322">
    <property type="component" value="Unassembled WGS sequence"/>
</dbReference>
<comment type="caution">
    <text evidence="1">The sequence shown here is derived from an EMBL/GenBank/DDBJ whole genome shotgun (WGS) entry which is preliminary data.</text>
</comment>
<proteinExistence type="predicted"/>
<dbReference type="SUPFAM" id="SSF52540">
    <property type="entry name" value="P-loop containing nucleoside triphosphate hydrolases"/>
    <property type="match status" value="1"/>
</dbReference>
<gene>
    <name evidence="1" type="ORF">HAV22_27955</name>
</gene>
<reference evidence="1 2" key="1">
    <citation type="submission" date="2020-03" db="EMBL/GenBank/DDBJ databases">
        <title>Genome sequence of strain Massilia sp. TW-1.</title>
        <authorList>
            <person name="Chaudhary D.K."/>
        </authorList>
    </citation>
    <scope>NUCLEOTIDE SEQUENCE [LARGE SCALE GENOMIC DNA]</scope>
    <source>
        <strain evidence="1 2">TW-1</strain>
    </source>
</reference>
<dbReference type="InterPro" id="IPR027417">
    <property type="entry name" value="P-loop_NTPase"/>
</dbReference>
<protein>
    <recommendedName>
        <fullName evidence="3">ATP-binding protein</fullName>
    </recommendedName>
</protein>
<keyword evidence="2" id="KW-1185">Reference proteome</keyword>